<dbReference type="VEuPathDB" id="TrichDB:TRFO_22746"/>
<reference evidence="1" key="1">
    <citation type="submission" date="2016-10" db="EMBL/GenBank/DDBJ databases">
        <authorList>
            <person name="Benchimol M."/>
            <person name="Almeida L.G."/>
            <person name="Vasconcelos A.T."/>
            <person name="Perreira-Neves A."/>
            <person name="Rosa I.A."/>
            <person name="Tasca T."/>
            <person name="Bogo M.R."/>
            <person name="de Souza W."/>
        </authorList>
    </citation>
    <scope>NUCLEOTIDE SEQUENCE [LARGE SCALE GENOMIC DNA]</scope>
    <source>
        <strain evidence="1">K</strain>
    </source>
</reference>
<protein>
    <submittedName>
        <fullName evidence="1">Uncharacterized protein</fullName>
    </submittedName>
</protein>
<dbReference type="EMBL" id="MLAK01000661">
    <property type="protein sequence ID" value="OHT08660.1"/>
    <property type="molecule type" value="Genomic_DNA"/>
</dbReference>
<name>A0A1J4KFV2_9EUKA</name>
<sequence>MTFSDDSLIWQEFQKWKSLYAPTAIYSNTESEFFSNFSSNPSNQFDEFDFNSMIDSISKQLSFDVIQNIMKVIYNGAIFHSFIKTNQETAQENLIIKKSRSLTNLNKMEPLLDQPADEFIDFDNFDSSDSDGNRNQTFNTIS</sequence>
<proteinExistence type="predicted"/>
<dbReference type="RefSeq" id="XP_068361796.1">
    <property type="nucleotide sequence ID" value="XM_068502737.1"/>
</dbReference>
<dbReference type="AlphaFoldDB" id="A0A1J4KFV2"/>
<organism evidence="1 2">
    <name type="scientific">Tritrichomonas foetus</name>
    <dbReference type="NCBI Taxonomy" id="1144522"/>
    <lineage>
        <taxon>Eukaryota</taxon>
        <taxon>Metamonada</taxon>
        <taxon>Parabasalia</taxon>
        <taxon>Tritrichomonadida</taxon>
        <taxon>Tritrichomonadidae</taxon>
        <taxon>Tritrichomonas</taxon>
    </lineage>
</organism>
<dbReference type="GeneID" id="94837441"/>
<evidence type="ECO:0000313" key="1">
    <source>
        <dbReference type="EMBL" id="OHT08660.1"/>
    </source>
</evidence>
<gene>
    <name evidence="1" type="ORF">TRFO_22746</name>
</gene>
<dbReference type="Proteomes" id="UP000179807">
    <property type="component" value="Unassembled WGS sequence"/>
</dbReference>
<evidence type="ECO:0000313" key="2">
    <source>
        <dbReference type="Proteomes" id="UP000179807"/>
    </source>
</evidence>
<comment type="caution">
    <text evidence="1">The sequence shown here is derived from an EMBL/GenBank/DDBJ whole genome shotgun (WGS) entry which is preliminary data.</text>
</comment>
<keyword evidence="2" id="KW-1185">Reference proteome</keyword>
<accession>A0A1J4KFV2</accession>